<organism evidence="6 7">
    <name type="scientific">Drosophila busckii</name>
    <name type="common">Fruit fly</name>
    <dbReference type="NCBI Taxonomy" id="30019"/>
    <lineage>
        <taxon>Eukaryota</taxon>
        <taxon>Metazoa</taxon>
        <taxon>Ecdysozoa</taxon>
        <taxon>Arthropoda</taxon>
        <taxon>Hexapoda</taxon>
        <taxon>Insecta</taxon>
        <taxon>Pterygota</taxon>
        <taxon>Neoptera</taxon>
        <taxon>Endopterygota</taxon>
        <taxon>Diptera</taxon>
        <taxon>Brachycera</taxon>
        <taxon>Muscomorpha</taxon>
        <taxon>Ephydroidea</taxon>
        <taxon>Drosophilidae</taxon>
        <taxon>Drosophila</taxon>
    </lineage>
</organism>
<keyword evidence="3" id="KW-0964">Secreted</keyword>
<dbReference type="GO" id="GO:0005576">
    <property type="term" value="C:extracellular region"/>
    <property type="evidence" value="ECO:0007669"/>
    <property type="project" value="UniProtKB-SubCell"/>
</dbReference>
<feature type="signal peptide" evidence="4">
    <location>
        <begin position="1"/>
        <end position="21"/>
    </location>
</feature>
<feature type="chain" id="PRO_5005803638" evidence="4">
    <location>
        <begin position="22"/>
        <end position="195"/>
    </location>
</feature>
<dbReference type="PANTHER" id="PTHR21066:SF15">
    <property type="entry name" value="GH25962P-RELATED"/>
    <property type="match status" value="1"/>
</dbReference>
<evidence type="ECO:0000256" key="4">
    <source>
        <dbReference type="SAM" id="SignalP"/>
    </source>
</evidence>
<comment type="similarity">
    <text evidence="2">Belongs to the PBP/GOBP family.</text>
</comment>
<feature type="domain" description="OBP47-like" evidence="5">
    <location>
        <begin position="40"/>
        <end position="177"/>
    </location>
</feature>
<dbReference type="AlphaFoldDB" id="A0A0M5JA87"/>
<evidence type="ECO:0000256" key="2">
    <source>
        <dbReference type="ARBA" id="ARBA00008098"/>
    </source>
</evidence>
<evidence type="ECO:0000313" key="6">
    <source>
        <dbReference type="EMBL" id="ALC41494.1"/>
    </source>
</evidence>
<keyword evidence="4" id="KW-0732">Signal</keyword>
<dbReference type="InterPro" id="IPR054577">
    <property type="entry name" value="OBP47-like_dom"/>
</dbReference>
<dbReference type="Gene3D" id="1.10.238.270">
    <property type="match status" value="1"/>
</dbReference>
<name>A0A0M5JA87_DROBS</name>
<evidence type="ECO:0000313" key="7">
    <source>
        <dbReference type="Proteomes" id="UP000494163"/>
    </source>
</evidence>
<protein>
    <submittedName>
        <fullName evidence="6">Maker75</fullName>
    </submittedName>
</protein>
<evidence type="ECO:0000259" key="5">
    <source>
        <dbReference type="Pfam" id="PF22651"/>
    </source>
</evidence>
<dbReference type="SUPFAM" id="SSF47565">
    <property type="entry name" value="Insect pheromone/odorant-binding proteins"/>
    <property type="match status" value="1"/>
</dbReference>
<dbReference type="EMBL" id="CP012524">
    <property type="protein sequence ID" value="ALC41494.1"/>
    <property type="molecule type" value="Genomic_DNA"/>
</dbReference>
<comment type="subcellular location">
    <subcellularLocation>
        <location evidence="1">Secreted</location>
    </subcellularLocation>
</comment>
<dbReference type="OrthoDB" id="7962367at2759"/>
<dbReference type="Pfam" id="PF22651">
    <property type="entry name" value="OBP47_like"/>
    <property type="match status" value="1"/>
</dbReference>
<evidence type="ECO:0000256" key="3">
    <source>
        <dbReference type="ARBA" id="ARBA00022525"/>
    </source>
</evidence>
<dbReference type="OMA" id="ASTECEQ"/>
<dbReference type="PANTHER" id="PTHR21066">
    <property type="entry name" value="ODORANT-BINDING PROTEIN 59A-RELATED"/>
    <property type="match status" value="1"/>
</dbReference>
<reference evidence="6 7" key="1">
    <citation type="submission" date="2015-08" db="EMBL/GenBank/DDBJ databases">
        <title>Ancestral chromatin configuration constrains chromatin evolution on differentiating sex chromosomes in Drosophila.</title>
        <authorList>
            <person name="Zhou Q."/>
            <person name="Bachtrog D."/>
        </authorList>
    </citation>
    <scope>NUCLEOTIDE SEQUENCE [LARGE SCALE GENOMIC DNA]</scope>
    <source>
        <tissue evidence="6">Whole larvae</tissue>
    </source>
</reference>
<sequence length="195" mass="21948">MILQLKFLLLIVGLYMTVTDGQDCNKPPKMMNPKECCPIPEFITPEIKKACMDEMEAKMKPGQKKNRMNPCFVSCMLRKAGITDTKEIPPEKFNSYIRTVFKDNKELQSVASAAFANCSTKVEEFRKQNMQFIKNAPAPEPGCHYSHAFIIGCSAMSLVENCPAAMWTNKPACNEARAFVQKCKSKMMMGPDAKQ</sequence>
<gene>
    <name evidence="6" type="ORF">Dbus_chr2Rg1073</name>
</gene>
<dbReference type="InterPro" id="IPR036728">
    <property type="entry name" value="PBP_GOBP_sf"/>
</dbReference>
<accession>A0A0M5JA87</accession>
<evidence type="ECO:0000256" key="1">
    <source>
        <dbReference type="ARBA" id="ARBA00004613"/>
    </source>
</evidence>
<proteinExistence type="inferred from homology"/>
<keyword evidence="7" id="KW-1185">Reference proteome</keyword>
<dbReference type="GO" id="GO:0005549">
    <property type="term" value="F:odorant binding"/>
    <property type="evidence" value="ECO:0007669"/>
    <property type="project" value="InterPro"/>
</dbReference>
<dbReference type="InterPro" id="IPR052295">
    <property type="entry name" value="Odorant-binding_protein"/>
</dbReference>
<dbReference type="Proteomes" id="UP000494163">
    <property type="component" value="Chromosome 2R"/>
</dbReference>